<gene>
    <name evidence="7" type="ORF">GIB67_021864</name>
</gene>
<dbReference type="GO" id="GO:0005737">
    <property type="term" value="C:cytoplasm"/>
    <property type="evidence" value="ECO:0007669"/>
    <property type="project" value="TreeGrafter"/>
</dbReference>
<evidence type="ECO:0000256" key="3">
    <source>
        <dbReference type="ARBA" id="ARBA00023235"/>
    </source>
</evidence>
<comment type="similarity">
    <text evidence="1">Belongs to the helicase family. RecQ subfamily.</text>
</comment>
<dbReference type="Proteomes" id="UP000541444">
    <property type="component" value="Unassembled WGS sequence"/>
</dbReference>
<accession>A0A7J7NEY5</accession>
<feature type="compositionally biased region" description="Acidic residues" evidence="5">
    <location>
        <begin position="127"/>
        <end position="136"/>
    </location>
</feature>
<protein>
    <recommendedName>
        <fullName evidence="6">DEAD/DEAH-box helicase domain-containing protein</fullName>
    </recommendedName>
</protein>
<feature type="compositionally biased region" description="Polar residues" evidence="5">
    <location>
        <begin position="159"/>
        <end position="174"/>
    </location>
</feature>
<evidence type="ECO:0000256" key="5">
    <source>
        <dbReference type="SAM" id="MobiDB-lite"/>
    </source>
</evidence>
<keyword evidence="4" id="KW-0539">Nucleus</keyword>
<dbReference type="Gene3D" id="3.40.50.300">
    <property type="entry name" value="P-loop containing nucleotide triphosphate hydrolases"/>
    <property type="match status" value="1"/>
</dbReference>
<dbReference type="InterPro" id="IPR011545">
    <property type="entry name" value="DEAD/DEAH_box_helicase_dom"/>
</dbReference>
<keyword evidence="3" id="KW-0413">Isomerase</keyword>
<feature type="domain" description="DEAD/DEAH-box helicase" evidence="6">
    <location>
        <begin position="228"/>
        <end position="262"/>
    </location>
</feature>
<dbReference type="GO" id="GO:0003677">
    <property type="term" value="F:DNA binding"/>
    <property type="evidence" value="ECO:0007669"/>
    <property type="project" value="UniProtKB-KW"/>
</dbReference>
<evidence type="ECO:0000259" key="6">
    <source>
        <dbReference type="Pfam" id="PF00270"/>
    </source>
</evidence>
<keyword evidence="2" id="KW-0238">DNA-binding</keyword>
<dbReference type="InterPro" id="IPR027417">
    <property type="entry name" value="P-loop_NTPase"/>
</dbReference>
<dbReference type="SUPFAM" id="SSF52540">
    <property type="entry name" value="P-loop containing nucleoside triphosphate hydrolases"/>
    <property type="match status" value="1"/>
</dbReference>
<evidence type="ECO:0000256" key="1">
    <source>
        <dbReference type="ARBA" id="ARBA00005446"/>
    </source>
</evidence>
<dbReference type="GO" id="GO:0043138">
    <property type="term" value="F:3'-5' DNA helicase activity"/>
    <property type="evidence" value="ECO:0007669"/>
    <property type="project" value="TreeGrafter"/>
</dbReference>
<evidence type="ECO:0000313" key="8">
    <source>
        <dbReference type="Proteomes" id="UP000541444"/>
    </source>
</evidence>
<dbReference type="GO" id="GO:0005634">
    <property type="term" value="C:nucleus"/>
    <property type="evidence" value="ECO:0007669"/>
    <property type="project" value="TreeGrafter"/>
</dbReference>
<sequence>MDGNLEIEKARLLSLAIDFGFDEEPAKKCLDRIIHLYGEDGKDFISVEYCGDDYLATLAEFMQDSEDWDDLQTMESEACGALSSMLEEEVLNDYVTENEDNLGSSFNVGEDSLELQNQGDFVSCDSSTDDGEDPDFDIASKPNAGSGSASFNLDRRKSSASTKSSDKYPSTSTGCKRGILQNSFSSVSNQRRVFPRIEDGTLGYEDLKALDDIELANIVIFGNRTFKPLQHQACKAFIEKRDCFILMPTGGGKSLCYQVISLISLFPFTHWVQ</sequence>
<dbReference type="GO" id="GO:0009378">
    <property type="term" value="F:four-way junction helicase activity"/>
    <property type="evidence" value="ECO:0007669"/>
    <property type="project" value="TreeGrafter"/>
</dbReference>
<dbReference type="OrthoDB" id="1704194at2759"/>
<organism evidence="7 8">
    <name type="scientific">Kingdonia uniflora</name>
    <dbReference type="NCBI Taxonomy" id="39325"/>
    <lineage>
        <taxon>Eukaryota</taxon>
        <taxon>Viridiplantae</taxon>
        <taxon>Streptophyta</taxon>
        <taxon>Embryophyta</taxon>
        <taxon>Tracheophyta</taxon>
        <taxon>Spermatophyta</taxon>
        <taxon>Magnoliopsida</taxon>
        <taxon>Ranunculales</taxon>
        <taxon>Circaeasteraceae</taxon>
        <taxon>Kingdonia</taxon>
    </lineage>
</organism>
<dbReference type="GO" id="GO:0005694">
    <property type="term" value="C:chromosome"/>
    <property type="evidence" value="ECO:0007669"/>
    <property type="project" value="TreeGrafter"/>
</dbReference>
<dbReference type="PANTHER" id="PTHR13710:SF153">
    <property type="entry name" value="RECQ-LIKE DNA HELICASE BLM"/>
    <property type="match status" value="1"/>
</dbReference>
<dbReference type="AlphaFoldDB" id="A0A7J7NEY5"/>
<dbReference type="PANTHER" id="PTHR13710">
    <property type="entry name" value="DNA HELICASE RECQ FAMILY MEMBER"/>
    <property type="match status" value="1"/>
</dbReference>
<evidence type="ECO:0000256" key="2">
    <source>
        <dbReference type="ARBA" id="ARBA00023125"/>
    </source>
</evidence>
<dbReference type="GO" id="GO:0000724">
    <property type="term" value="P:double-strand break repair via homologous recombination"/>
    <property type="evidence" value="ECO:0007669"/>
    <property type="project" value="TreeGrafter"/>
</dbReference>
<reference evidence="7 8" key="1">
    <citation type="journal article" date="2020" name="IScience">
        <title>Genome Sequencing of the Endangered Kingdonia uniflora (Circaeasteraceae, Ranunculales) Reveals Potential Mechanisms of Evolutionary Specialization.</title>
        <authorList>
            <person name="Sun Y."/>
            <person name="Deng T."/>
            <person name="Zhang A."/>
            <person name="Moore M.J."/>
            <person name="Landis J.B."/>
            <person name="Lin N."/>
            <person name="Zhang H."/>
            <person name="Zhang X."/>
            <person name="Huang J."/>
            <person name="Zhang X."/>
            <person name="Sun H."/>
            <person name="Wang H."/>
        </authorList>
    </citation>
    <scope>NUCLEOTIDE SEQUENCE [LARGE SCALE GENOMIC DNA]</scope>
    <source>
        <strain evidence="7">TB1705</strain>
        <tissue evidence="7">Leaf</tissue>
    </source>
</reference>
<dbReference type="Pfam" id="PF00270">
    <property type="entry name" value="DEAD"/>
    <property type="match status" value="1"/>
</dbReference>
<dbReference type="GO" id="GO:0005524">
    <property type="term" value="F:ATP binding"/>
    <property type="evidence" value="ECO:0007669"/>
    <property type="project" value="InterPro"/>
</dbReference>
<evidence type="ECO:0000256" key="4">
    <source>
        <dbReference type="ARBA" id="ARBA00023242"/>
    </source>
</evidence>
<comment type="caution">
    <text evidence="7">The sequence shown here is derived from an EMBL/GenBank/DDBJ whole genome shotgun (WGS) entry which is preliminary data.</text>
</comment>
<feature type="region of interest" description="Disordered" evidence="5">
    <location>
        <begin position="124"/>
        <end position="174"/>
    </location>
</feature>
<name>A0A7J7NEY5_9MAGN</name>
<proteinExistence type="inferred from homology"/>
<keyword evidence="8" id="KW-1185">Reference proteome</keyword>
<evidence type="ECO:0000313" key="7">
    <source>
        <dbReference type="EMBL" id="KAF6165594.1"/>
    </source>
</evidence>
<dbReference type="EMBL" id="JACGCM010000838">
    <property type="protein sequence ID" value="KAF6165594.1"/>
    <property type="molecule type" value="Genomic_DNA"/>
</dbReference>